<dbReference type="Gene3D" id="2.40.160.20">
    <property type="match status" value="1"/>
</dbReference>
<reference evidence="4 5" key="1">
    <citation type="submission" date="2019-08" db="EMBL/GenBank/DDBJ databases">
        <title>Formosa sediminis sp. nov., isolated from marine sediment.</title>
        <authorList>
            <person name="Cao W.R."/>
        </authorList>
    </citation>
    <scope>NUCLEOTIDE SEQUENCE [LARGE SCALE GENOMIC DNA]</scope>
    <source>
        <strain evidence="4 5">1494</strain>
    </source>
</reference>
<dbReference type="SUPFAM" id="SSF56925">
    <property type="entry name" value="OMPA-like"/>
    <property type="match status" value="1"/>
</dbReference>
<accession>A0A5D0G1S5</accession>
<evidence type="ECO:0000313" key="5">
    <source>
        <dbReference type="Proteomes" id="UP000324550"/>
    </source>
</evidence>
<feature type="signal peptide" evidence="2">
    <location>
        <begin position="1"/>
        <end position="19"/>
    </location>
</feature>
<dbReference type="OrthoDB" id="1431594at2"/>
<sequence>MQVFYLSLILLCFSPLSQAQNKTGFGIKGGVNYNSNGDYFESISDNAKHPEKSIGYHFGIFGKIGGKIYVKPELVYTNTKSEYDGDSFKMQKLDAPILVGLRFFELLNVFAGPSFQYILDTEFEDINVSDIENDFTVGINFGVGVSFNRIGIDLRYERGFSENEATFINNNSDVSVSRIDTRPNQLILSLSFLL</sequence>
<comment type="caution">
    <text evidence="4">The sequence shown here is derived from an EMBL/GenBank/DDBJ whole genome shotgun (WGS) entry which is preliminary data.</text>
</comment>
<keyword evidence="1 2" id="KW-0732">Signal</keyword>
<evidence type="ECO:0000259" key="3">
    <source>
        <dbReference type="Pfam" id="PF13505"/>
    </source>
</evidence>
<dbReference type="Pfam" id="PF13505">
    <property type="entry name" value="OMP_b-brl"/>
    <property type="match status" value="1"/>
</dbReference>
<evidence type="ECO:0000256" key="1">
    <source>
        <dbReference type="ARBA" id="ARBA00022729"/>
    </source>
</evidence>
<keyword evidence="5" id="KW-1185">Reference proteome</keyword>
<protein>
    <submittedName>
        <fullName evidence="4">PorT family protein</fullName>
    </submittedName>
</protein>
<evidence type="ECO:0000313" key="4">
    <source>
        <dbReference type="EMBL" id="TYA52520.1"/>
    </source>
</evidence>
<gene>
    <name evidence="4" type="ORF">FVF61_12230</name>
</gene>
<proteinExistence type="predicted"/>
<name>A0A5D0G1S5_9FLAO</name>
<dbReference type="AlphaFoldDB" id="A0A5D0G1S5"/>
<organism evidence="4 5">
    <name type="scientific">Formosa maritima</name>
    <dbReference type="NCBI Taxonomy" id="2592046"/>
    <lineage>
        <taxon>Bacteria</taxon>
        <taxon>Pseudomonadati</taxon>
        <taxon>Bacteroidota</taxon>
        <taxon>Flavobacteriia</taxon>
        <taxon>Flavobacteriales</taxon>
        <taxon>Flavobacteriaceae</taxon>
        <taxon>Formosa</taxon>
    </lineage>
</organism>
<dbReference type="Proteomes" id="UP000324550">
    <property type="component" value="Unassembled WGS sequence"/>
</dbReference>
<feature type="domain" description="Outer membrane protein beta-barrel" evidence="3">
    <location>
        <begin position="8"/>
        <end position="172"/>
    </location>
</feature>
<dbReference type="EMBL" id="VSFC01000060">
    <property type="protein sequence ID" value="TYA52520.1"/>
    <property type="molecule type" value="Genomic_DNA"/>
</dbReference>
<feature type="chain" id="PRO_5022990485" evidence="2">
    <location>
        <begin position="20"/>
        <end position="194"/>
    </location>
</feature>
<dbReference type="InterPro" id="IPR027385">
    <property type="entry name" value="Beta-barrel_OMP"/>
</dbReference>
<dbReference type="InterPro" id="IPR011250">
    <property type="entry name" value="OMP/PagP_B-barrel"/>
</dbReference>
<evidence type="ECO:0000256" key="2">
    <source>
        <dbReference type="SAM" id="SignalP"/>
    </source>
</evidence>